<gene>
    <name evidence="8" type="ORF">DVZ84_35550</name>
</gene>
<feature type="domain" description="Major facilitator superfamily (MFS) profile" evidence="7">
    <location>
        <begin position="14"/>
        <end position="394"/>
    </location>
</feature>
<dbReference type="InterPro" id="IPR020846">
    <property type="entry name" value="MFS_dom"/>
</dbReference>
<dbReference type="EMBL" id="QQBH01000043">
    <property type="protein sequence ID" value="RDD84333.1"/>
    <property type="molecule type" value="Genomic_DNA"/>
</dbReference>
<dbReference type="Pfam" id="PF07690">
    <property type="entry name" value="MFS_1"/>
    <property type="match status" value="1"/>
</dbReference>
<evidence type="ECO:0000256" key="3">
    <source>
        <dbReference type="ARBA" id="ARBA00022692"/>
    </source>
</evidence>
<dbReference type="GO" id="GO:0005886">
    <property type="term" value="C:plasma membrane"/>
    <property type="evidence" value="ECO:0007669"/>
    <property type="project" value="UniProtKB-SubCell"/>
</dbReference>
<dbReference type="PANTHER" id="PTHR43124">
    <property type="entry name" value="PURINE EFFLUX PUMP PBUE"/>
    <property type="match status" value="1"/>
</dbReference>
<keyword evidence="2" id="KW-1003">Cell membrane</keyword>
<evidence type="ECO:0000256" key="5">
    <source>
        <dbReference type="ARBA" id="ARBA00023136"/>
    </source>
</evidence>
<dbReference type="InterPro" id="IPR036259">
    <property type="entry name" value="MFS_trans_sf"/>
</dbReference>
<evidence type="ECO:0000256" key="2">
    <source>
        <dbReference type="ARBA" id="ARBA00022475"/>
    </source>
</evidence>
<reference evidence="8 9" key="1">
    <citation type="submission" date="2018-07" db="EMBL/GenBank/DDBJ databases">
        <title>Genome guided investigation of antibiotics producing actinomycetales strain isolated from a Macau mangrove ecosystem.</title>
        <authorList>
            <person name="Hu D."/>
        </authorList>
    </citation>
    <scope>NUCLEOTIDE SEQUENCE [LARGE SCALE GENOMIC DNA]</scope>
    <source>
        <strain evidence="8 9">2297</strain>
    </source>
</reference>
<dbReference type="Proteomes" id="UP000253742">
    <property type="component" value="Unassembled WGS sequence"/>
</dbReference>
<feature type="transmembrane region" description="Helical" evidence="6">
    <location>
        <begin position="370"/>
        <end position="388"/>
    </location>
</feature>
<dbReference type="GO" id="GO:0022857">
    <property type="term" value="F:transmembrane transporter activity"/>
    <property type="evidence" value="ECO:0007669"/>
    <property type="project" value="InterPro"/>
</dbReference>
<evidence type="ECO:0000256" key="1">
    <source>
        <dbReference type="ARBA" id="ARBA00004651"/>
    </source>
</evidence>
<feature type="transmembrane region" description="Helical" evidence="6">
    <location>
        <begin position="166"/>
        <end position="190"/>
    </location>
</feature>
<comment type="subcellular location">
    <subcellularLocation>
        <location evidence="1">Cell membrane</location>
        <topology evidence="1">Multi-pass membrane protein</topology>
    </subcellularLocation>
</comment>
<evidence type="ECO:0000313" key="9">
    <source>
        <dbReference type="Proteomes" id="UP000253742"/>
    </source>
</evidence>
<feature type="transmembrane region" description="Helical" evidence="6">
    <location>
        <begin position="299"/>
        <end position="323"/>
    </location>
</feature>
<accession>A0A369UVJ8</accession>
<feature type="transmembrane region" description="Helical" evidence="6">
    <location>
        <begin position="138"/>
        <end position="160"/>
    </location>
</feature>
<keyword evidence="4 6" id="KW-1133">Transmembrane helix</keyword>
<dbReference type="CDD" id="cd17324">
    <property type="entry name" value="MFS_NepI_like"/>
    <property type="match status" value="1"/>
</dbReference>
<feature type="transmembrane region" description="Helical" evidence="6">
    <location>
        <begin position="52"/>
        <end position="72"/>
    </location>
</feature>
<feature type="transmembrane region" description="Helical" evidence="6">
    <location>
        <begin position="211"/>
        <end position="235"/>
    </location>
</feature>
<sequence>MLSHDDNAARTRLVLLTLAAGSFGIGVTEFAISGLMPGIAAEFGVSVTTAGWAATSYALGVFIGAPILVLIGQRFEQRAFLLLLMALFVTGNALTAFAPSFLLVLLGRVISSLAHGAFIGIGSIIASRAVPEHKKTSAIAFMFSGLTLATLVGTPAATWVSTEFSWRISFVGISAIGLVVMAGILAYIPPNNTGKAFHFAAEVRAFTNPRLLLAMLITILGPAGFFTSITFIAPITMNVTGTPESWITIYMAVFGLGLFIGNMLGGRLADRNLMALLLGSLALLTFTLLLFWLAAGNVVVTFVAVFLMAAAGFATVSPIQRLVMERAERAGAPNLASAVNIGMFNLGNAIGAWLGGYVISAGLGDSGPNLAGALLAAGALVVGIVIWLQSQKPTPSRRPDAARVH</sequence>
<feature type="transmembrane region" description="Helical" evidence="6">
    <location>
        <begin position="247"/>
        <end position="266"/>
    </location>
</feature>
<feature type="transmembrane region" description="Helical" evidence="6">
    <location>
        <begin position="105"/>
        <end position="126"/>
    </location>
</feature>
<evidence type="ECO:0000256" key="6">
    <source>
        <dbReference type="SAM" id="Phobius"/>
    </source>
</evidence>
<dbReference type="InterPro" id="IPR050189">
    <property type="entry name" value="MFS_Efflux_Transporters"/>
</dbReference>
<dbReference type="PANTHER" id="PTHR43124:SF3">
    <property type="entry name" value="CHLORAMPHENICOL EFFLUX PUMP RV0191"/>
    <property type="match status" value="1"/>
</dbReference>
<feature type="transmembrane region" description="Helical" evidence="6">
    <location>
        <begin position="335"/>
        <end position="358"/>
    </location>
</feature>
<dbReference type="Gene3D" id="1.20.1250.20">
    <property type="entry name" value="MFS general substrate transporter like domains"/>
    <property type="match status" value="2"/>
</dbReference>
<dbReference type="InterPro" id="IPR011701">
    <property type="entry name" value="MFS"/>
</dbReference>
<comment type="caution">
    <text evidence="8">The sequence shown here is derived from an EMBL/GenBank/DDBJ whole genome shotgun (WGS) entry which is preliminary data.</text>
</comment>
<dbReference type="AlphaFoldDB" id="A0A369UVJ8"/>
<dbReference type="PROSITE" id="PS50850">
    <property type="entry name" value="MFS"/>
    <property type="match status" value="1"/>
</dbReference>
<dbReference type="OrthoDB" id="9814237at2"/>
<dbReference type="SUPFAM" id="SSF103473">
    <property type="entry name" value="MFS general substrate transporter"/>
    <property type="match status" value="1"/>
</dbReference>
<feature type="transmembrane region" description="Helical" evidence="6">
    <location>
        <begin position="12"/>
        <end position="32"/>
    </location>
</feature>
<evidence type="ECO:0000313" key="8">
    <source>
        <dbReference type="EMBL" id="RDD84333.1"/>
    </source>
</evidence>
<organism evidence="8 9">
    <name type="scientific">Streptomyces parvulus</name>
    <dbReference type="NCBI Taxonomy" id="146923"/>
    <lineage>
        <taxon>Bacteria</taxon>
        <taxon>Bacillati</taxon>
        <taxon>Actinomycetota</taxon>
        <taxon>Actinomycetes</taxon>
        <taxon>Kitasatosporales</taxon>
        <taxon>Streptomycetaceae</taxon>
        <taxon>Streptomyces</taxon>
    </lineage>
</organism>
<feature type="transmembrane region" description="Helical" evidence="6">
    <location>
        <begin position="79"/>
        <end position="99"/>
    </location>
</feature>
<dbReference type="RefSeq" id="WP_114533390.1">
    <property type="nucleotide sequence ID" value="NZ_QQBH01000043.1"/>
</dbReference>
<keyword evidence="5 6" id="KW-0472">Membrane</keyword>
<evidence type="ECO:0000256" key="4">
    <source>
        <dbReference type="ARBA" id="ARBA00022989"/>
    </source>
</evidence>
<name>A0A369UVJ8_9ACTN</name>
<proteinExistence type="predicted"/>
<protein>
    <submittedName>
        <fullName evidence="8">MFS transporter</fullName>
    </submittedName>
</protein>
<feature type="transmembrane region" description="Helical" evidence="6">
    <location>
        <begin position="273"/>
        <end position="293"/>
    </location>
</feature>
<keyword evidence="3 6" id="KW-0812">Transmembrane</keyword>
<evidence type="ECO:0000259" key="7">
    <source>
        <dbReference type="PROSITE" id="PS50850"/>
    </source>
</evidence>